<dbReference type="OrthoDB" id="28322at2759"/>
<keyword evidence="5" id="KW-1015">Disulfide bond</keyword>
<dbReference type="InterPro" id="IPR018247">
    <property type="entry name" value="EF_Hand_1_Ca_BS"/>
</dbReference>
<evidence type="ECO:0000256" key="4">
    <source>
        <dbReference type="ARBA" id="ARBA00022837"/>
    </source>
</evidence>
<evidence type="ECO:0000256" key="1">
    <source>
        <dbReference type="ARBA" id="ARBA00022387"/>
    </source>
</evidence>
<dbReference type="InterPro" id="IPR044865">
    <property type="entry name" value="MRH_dom"/>
</dbReference>
<keyword evidence="6" id="KW-0175">Coiled coil</keyword>
<keyword evidence="2 8" id="KW-0732">Signal</keyword>
<evidence type="ECO:0000256" key="5">
    <source>
        <dbReference type="ARBA" id="ARBA00023157"/>
    </source>
</evidence>
<evidence type="ECO:0000259" key="9">
    <source>
        <dbReference type="PROSITE" id="PS51914"/>
    </source>
</evidence>
<sequence>MSSIFFKNTTFMNTLLVIVVFICEILSSEVPRPRGVSLSRASLYPADKDFTCFDGSKTIPFTRVNDDYCDCLDASDEPGTSACPHGIFHCTNAGHRPLNLPSNRVNDGICDCCDGTDEYASETSCQNNCIELGRSARDAAVRKAELVKAGKQIRTEMSEKGIQLKQEKQAKLTELQKNKEEAEKLKLEKEALKKEIEELESTALEYYRKLEDEEKQKREEEEAQAQKGEAIEYFNKYDANQDGWLEVVEVKSRIAFDRDNNGEVTDEEAKFYLNMQESVDLETFINKCWKNLRPFVMIETGRLKEHEKEEEKSEAEDMQESDEHETDEDNEDHDYEDEEEQEHQEPEPPTTTAAPPAIKYDDETQQLVDRATAARNEYHEANRAVGDIEREITRIEEYLEKDFGAEEEFAALEGQCFDYEDHEYIYKLCPFDKTTQQPKSGASDVRLGTWGHWSGAEPNKYEQMTYDKGQTCWNGPQRSTVVKVSCSGENKVISVSEPNRCEYFFEFNTPAACYEAPPSDNEDLHDEL</sequence>
<evidence type="ECO:0000256" key="3">
    <source>
        <dbReference type="ARBA" id="ARBA00022824"/>
    </source>
</evidence>
<keyword evidence="4" id="KW-0106">Calcium</keyword>
<proteinExistence type="predicted"/>
<feature type="chain" id="PRO_5027535807" description="Glucosidase 2 subunit beta" evidence="8">
    <location>
        <begin position="28"/>
        <end position="528"/>
    </location>
</feature>
<dbReference type="PROSITE" id="PS51914">
    <property type="entry name" value="MRH"/>
    <property type="match status" value="1"/>
</dbReference>
<dbReference type="InParanoid" id="A0A6P7FT42"/>
<dbReference type="InterPro" id="IPR028146">
    <property type="entry name" value="PRKCSH_N"/>
</dbReference>
<evidence type="ECO:0000256" key="8">
    <source>
        <dbReference type="SAM" id="SignalP"/>
    </source>
</evidence>
<dbReference type="PANTHER" id="PTHR12630:SF1">
    <property type="entry name" value="GLUCOSIDASE 2 SUBUNIT BETA"/>
    <property type="match status" value="1"/>
</dbReference>
<keyword evidence="3" id="KW-0256">Endoplasmic reticulum</keyword>
<dbReference type="KEGG" id="dvv:114332362"/>
<protein>
    <recommendedName>
        <fullName evidence="1">Glucosidase 2 subunit beta</fullName>
    </recommendedName>
</protein>
<dbReference type="InterPro" id="IPR039794">
    <property type="entry name" value="Gtb1-like"/>
</dbReference>
<dbReference type="PANTHER" id="PTHR12630">
    <property type="entry name" value="N-LINKED OLIGOSACCHARIDE PROCESSING"/>
    <property type="match status" value="1"/>
</dbReference>
<name>A0A6P7FT42_DIAVI</name>
<feature type="domain" description="MRH" evidence="9">
    <location>
        <begin position="414"/>
        <end position="515"/>
    </location>
</feature>
<reference evidence="10" key="1">
    <citation type="submission" date="2025-08" db="UniProtKB">
        <authorList>
            <consortium name="RefSeq"/>
        </authorList>
    </citation>
    <scope>IDENTIFICATION</scope>
    <source>
        <tissue evidence="10">Whole insect</tissue>
    </source>
</reference>
<dbReference type="Pfam" id="PF12999">
    <property type="entry name" value="PRKCSH-like"/>
    <property type="match status" value="1"/>
</dbReference>
<feature type="signal peptide" evidence="8">
    <location>
        <begin position="1"/>
        <end position="27"/>
    </location>
</feature>
<feature type="region of interest" description="Disordered" evidence="7">
    <location>
        <begin position="304"/>
        <end position="358"/>
    </location>
</feature>
<dbReference type="PROSITE" id="PS00018">
    <property type="entry name" value="EF_HAND_1"/>
    <property type="match status" value="1"/>
</dbReference>
<dbReference type="InterPro" id="IPR036607">
    <property type="entry name" value="PRKCSH"/>
</dbReference>
<dbReference type="SUPFAM" id="SSF47473">
    <property type="entry name" value="EF-hand"/>
    <property type="match status" value="1"/>
</dbReference>
<dbReference type="RefSeq" id="XP_028137952.1">
    <property type="nucleotide sequence ID" value="XM_028282151.1"/>
</dbReference>
<dbReference type="InterPro" id="IPR009011">
    <property type="entry name" value="Man6P_isomerase_rcpt-bd_dom_sf"/>
</dbReference>
<organism evidence="10">
    <name type="scientific">Diabrotica virgifera virgifera</name>
    <name type="common">western corn rootworm</name>
    <dbReference type="NCBI Taxonomy" id="50390"/>
    <lineage>
        <taxon>Eukaryota</taxon>
        <taxon>Metazoa</taxon>
        <taxon>Ecdysozoa</taxon>
        <taxon>Arthropoda</taxon>
        <taxon>Hexapoda</taxon>
        <taxon>Insecta</taxon>
        <taxon>Pterygota</taxon>
        <taxon>Neoptera</taxon>
        <taxon>Endopterygota</taxon>
        <taxon>Coleoptera</taxon>
        <taxon>Polyphaga</taxon>
        <taxon>Cucujiformia</taxon>
        <taxon>Chrysomeloidea</taxon>
        <taxon>Chrysomelidae</taxon>
        <taxon>Galerucinae</taxon>
        <taxon>Diabroticina</taxon>
        <taxon>Diabroticites</taxon>
        <taxon>Diabrotica</taxon>
    </lineage>
</organism>
<dbReference type="GO" id="GO:0006491">
    <property type="term" value="P:N-glycan processing"/>
    <property type="evidence" value="ECO:0007669"/>
    <property type="project" value="TreeGrafter"/>
</dbReference>
<dbReference type="InterPro" id="IPR011992">
    <property type="entry name" value="EF-hand-dom_pair"/>
</dbReference>
<dbReference type="Gene3D" id="2.70.130.10">
    <property type="entry name" value="Mannose-6-phosphate receptor binding domain"/>
    <property type="match status" value="1"/>
</dbReference>
<evidence type="ECO:0000256" key="7">
    <source>
        <dbReference type="SAM" id="MobiDB-lite"/>
    </source>
</evidence>
<gene>
    <name evidence="10" type="primary">LOC114332362</name>
</gene>
<dbReference type="FunCoup" id="A0A6P7FT42">
    <property type="interactions" value="2301"/>
</dbReference>
<feature type="compositionally biased region" description="Acidic residues" evidence="7">
    <location>
        <begin position="312"/>
        <end position="342"/>
    </location>
</feature>
<dbReference type="Pfam" id="PF13015">
    <property type="entry name" value="PRKCSH_1"/>
    <property type="match status" value="1"/>
</dbReference>
<feature type="coiled-coil region" evidence="6">
    <location>
        <begin position="165"/>
        <end position="230"/>
    </location>
</feature>
<evidence type="ECO:0000313" key="10">
    <source>
        <dbReference type="RefSeq" id="XP_028137952.1"/>
    </source>
</evidence>
<evidence type="ECO:0000256" key="2">
    <source>
        <dbReference type="ARBA" id="ARBA00022729"/>
    </source>
</evidence>
<dbReference type="AlphaFoldDB" id="A0A6P7FT42"/>
<dbReference type="GO" id="GO:0017177">
    <property type="term" value="C:glucosidase II complex"/>
    <property type="evidence" value="ECO:0007669"/>
    <property type="project" value="TreeGrafter"/>
</dbReference>
<dbReference type="SUPFAM" id="SSF50911">
    <property type="entry name" value="Mannose 6-phosphate receptor domain"/>
    <property type="match status" value="1"/>
</dbReference>
<accession>A0A6P7FT42</accession>
<evidence type="ECO:0000256" key="6">
    <source>
        <dbReference type="SAM" id="Coils"/>
    </source>
</evidence>